<feature type="transmembrane region" description="Helical" evidence="1">
    <location>
        <begin position="117"/>
        <end position="137"/>
    </location>
</feature>
<reference evidence="2" key="1">
    <citation type="submission" date="2022-11" db="EMBL/GenBank/DDBJ databases">
        <title>Minimal conservation of predation-associated metabolite biosynthetic gene clusters underscores biosynthetic potential of Myxococcota including descriptions for ten novel species: Archangium lansinium sp. nov., Myxococcus landrumus sp. nov., Nannocystis bai.</title>
        <authorList>
            <person name="Ahearne A."/>
            <person name="Stevens C."/>
            <person name="Phillips K."/>
        </authorList>
    </citation>
    <scope>NUCLEOTIDE SEQUENCE</scope>
    <source>
        <strain evidence="2">Na p29</strain>
    </source>
</reference>
<feature type="transmembrane region" description="Helical" evidence="1">
    <location>
        <begin position="17"/>
        <end position="36"/>
    </location>
</feature>
<dbReference type="AlphaFoldDB" id="A0A9X3EYP6"/>
<organism evidence="2 3">
    <name type="scientific">Nannocystis pusilla</name>
    <dbReference type="NCBI Taxonomy" id="889268"/>
    <lineage>
        <taxon>Bacteria</taxon>
        <taxon>Pseudomonadati</taxon>
        <taxon>Myxococcota</taxon>
        <taxon>Polyangia</taxon>
        <taxon>Nannocystales</taxon>
        <taxon>Nannocystaceae</taxon>
        <taxon>Nannocystis</taxon>
    </lineage>
</organism>
<dbReference type="Proteomes" id="UP001150924">
    <property type="component" value="Unassembled WGS sequence"/>
</dbReference>
<gene>
    <name evidence="2" type="ORF">OV079_44755</name>
</gene>
<feature type="transmembrane region" description="Helical" evidence="1">
    <location>
        <begin position="410"/>
        <end position="439"/>
    </location>
</feature>
<name>A0A9X3EYP6_9BACT</name>
<feature type="transmembrane region" description="Helical" evidence="1">
    <location>
        <begin position="93"/>
        <end position="111"/>
    </location>
</feature>
<feature type="transmembrane region" description="Helical" evidence="1">
    <location>
        <begin position="56"/>
        <end position="73"/>
    </location>
</feature>
<dbReference type="EMBL" id="JAPNKE010000002">
    <property type="protein sequence ID" value="MCY1012526.1"/>
    <property type="molecule type" value="Genomic_DNA"/>
</dbReference>
<feature type="transmembrane region" description="Helical" evidence="1">
    <location>
        <begin position="259"/>
        <end position="277"/>
    </location>
</feature>
<feature type="transmembrane region" description="Helical" evidence="1">
    <location>
        <begin position="234"/>
        <end position="253"/>
    </location>
</feature>
<feature type="transmembrane region" description="Helical" evidence="1">
    <location>
        <begin position="481"/>
        <end position="501"/>
    </location>
</feature>
<feature type="transmembrane region" description="Helical" evidence="1">
    <location>
        <begin position="343"/>
        <end position="362"/>
    </location>
</feature>
<evidence type="ECO:0000313" key="2">
    <source>
        <dbReference type="EMBL" id="MCY1012526.1"/>
    </source>
</evidence>
<dbReference type="RefSeq" id="WP_267775975.1">
    <property type="nucleotide sequence ID" value="NZ_JAPNKE010000002.1"/>
</dbReference>
<comment type="caution">
    <text evidence="2">The sequence shown here is derived from an EMBL/GenBank/DDBJ whole genome shotgun (WGS) entry which is preliminary data.</text>
</comment>
<dbReference type="InterPro" id="IPR018650">
    <property type="entry name" value="STSV1_Orf64"/>
</dbReference>
<evidence type="ECO:0000256" key="1">
    <source>
        <dbReference type="SAM" id="Phobius"/>
    </source>
</evidence>
<keyword evidence="1" id="KW-0812">Transmembrane</keyword>
<feature type="transmembrane region" description="Helical" evidence="1">
    <location>
        <begin position="451"/>
        <end position="469"/>
    </location>
</feature>
<proteinExistence type="predicted"/>
<protein>
    <submittedName>
        <fullName evidence="2">DUF2079 domain-containing protein</fullName>
    </submittedName>
</protein>
<evidence type="ECO:0000313" key="3">
    <source>
        <dbReference type="Proteomes" id="UP001150924"/>
    </source>
</evidence>
<feature type="transmembrane region" description="Helical" evidence="1">
    <location>
        <begin position="149"/>
        <end position="170"/>
    </location>
</feature>
<keyword evidence="1" id="KW-0472">Membrane</keyword>
<keyword evidence="1" id="KW-1133">Transmembrane helix</keyword>
<dbReference type="Pfam" id="PF09852">
    <property type="entry name" value="DUF2079"/>
    <property type="match status" value="1"/>
</dbReference>
<sequence>MPFVAVASAGFAHARQWGVLAALLGFAAGWTAWALLRGDPAALLGDDLDLGQRLAAVRAGLAGLVVLLGGYFLAARRRGRPLAEFAVAWNRRLLLLAGAPACVLLAVPGLAERRGFVPLVTSLGLGLLAAASAAGWRDILARCRPRPRLVAAILLALGLGVAALLIHLGVVRHHALVSNIHDLGIFENVLWRSLHGDLLATSLFPDDTFNHQHFAPLLLALVPFYAIAPRAETLIVVQVLWLCSAAIPLYLFSRRRSDSLALAFAVTLAFLVSPLIHASALWDFHDLTLAVPLVLWALWAHDGDRRLGLALAVAALLLVREEMGLVVAAFGLFAALDARPRRGLVLLALGLAWFVLVARVFAPGTGVGAHADGLRGNLAEATGYRDLALALLANPLRLPLELLRPDKFGYLLCLGAPLLLLPMCAGRLLVLLLPGAAIFVLSGNQYVADPYFHYSAFFLPAVFAGAVVGAANLQRRLGRPLALELAAGIVVAALAFGWSFGLPGGSFRAGFHPVPTALTEAERERHAWLTELARTLPPDACVAATGDVGAHLAARRCFAWFPARLDVDYLVLHREDINAKHMPLLRKLRAEQRFRTVDEQHKILVLQRNPDK</sequence>
<feature type="transmembrane region" description="Helical" evidence="1">
    <location>
        <begin position="307"/>
        <end position="336"/>
    </location>
</feature>
<keyword evidence="3" id="KW-1185">Reference proteome</keyword>
<accession>A0A9X3EYP6</accession>